<dbReference type="RefSeq" id="WP_040831475.1">
    <property type="nucleotide sequence ID" value="NZ_JBIAQY010000014.1"/>
</dbReference>
<dbReference type="Proteomes" id="UP001601992">
    <property type="component" value="Unassembled WGS sequence"/>
</dbReference>
<accession>A0ABW6SAK2</accession>
<organism evidence="2 3">
    <name type="scientific">Nocardia jiangxiensis</name>
    <dbReference type="NCBI Taxonomy" id="282685"/>
    <lineage>
        <taxon>Bacteria</taxon>
        <taxon>Bacillati</taxon>
        <taxon>Actinomycetota</taxon>
        <taxon>Actinomycetes</taxon>
        <taxon>Mycobacteriales</taxon>
        <taxon>Nocardiaceae</taxon>
        <taxon>Nocardia</taxon>
    </lineage>
</organism>
<dbReference type="Gene3D" id="3.40.190.10">
    <property type="entry name" value="Periplasmic binding protein-like II"/>
    <property type="match status" value="2"/>
</dbReference>
<keyword evidence="3" id="KW-1185">Reference proteome</keyword>
<keyword evidence="1" id="KW-0732">Signal</keyword>
<dbReference type="PROSITE" id="PS51257">
    <property type="entry name" value="PROKAR_LIPOPROTEIN"/>
    <property type="match status" value="1"/>
</dbReference>
<feature type="chain" id="PRO_5046834388" evidence="1">
    <location>
        <begin position="27"/>
        <end position="347"/>
    </location>
</feature>
<feature type="signal peptide" evidence="1">
    <location>
        <begin position="1"/>
        <end position="26"/>
    </location>
</feature>
<dbReference type="PANTHER" id="PTHR30024:SF48">
    <property type="entry name" value="ABC TRANSPORTER SUBSTRATE-BINDING PROTEIN"/>
    <property type="match status" value="1"/>
</dbReference>
<dbReference type="EMBL" id="JBIAQY010000014">
    <property type="protein sequence ID" value="MFF3572603.1"/>
    <property type="molecule type" value="Genomic_DNA"/>
</dbReference>
<gene>
    <name evidence="2" type="ORF">ACFYXQ_33030</name>
</gene>
<name>A0ABW6SAK2_9NOCA</name>
<evidence type="ECO:0000256" key="1">
    <source>
        <dbReference type="SAM" id="SignalP"/>
    </source>
</evidence>
<proteinExistence type="predicted"/>
<comment type="caution">
    <text evidence="2">The sequence shown here is derived from an EMBL/GenBank/DDBJ whole genome shotgun (WGS) entry which is preliminary data.</text>
</comment>
<evidence type="ECO:0000313" key="2">
    <source>
        <dbReference type="EMBL" id="MFF3572603.1"/>
    </source>
</evidence>
<dbReference type="PANTHER" id="PTHR30024">
    <property type="entry name" value="ALIPHATIC SULFONATES-BINDING PROTEIN-RELATED"/>
    <property type="match status" value="1"/>
</dbReference>
<sequence>MKKLFGKRFVVAVVALLALTMVGACADNGSGRVRLRISYQDTAFPALIQASGVLSGTKYDVEWSNLTGPAANLQALYGGAIDLGHMGDTSLTIEQANSKTTWTKQNAPLAIVAGWRNNYDPRYAPLVTAVRTSAGIDTPAQLRGHSWAYNFGGYNHAQYLASLVKAGTSPGDIQPKQFTDGATAAAAFNDGRTDVYSGSQAAILSSLQSGQAKILLTEQDTGIPALGVWTASRKALADKTKDGALQDFFGRLSGFWSWYDAHPDAAKAIIEKQLKVGEARAEFEYHVRSGSFWNFDANLIAQEQQVAVTLHAGGVIPKLPDDVGIGFDPRYNQAQKAIGSLAAEAQK</sequence>
<dbReference type="SUPFAM" id="SSF53850">
    <property type="entry name" value="Periplasmic binding protein-like II"/>
    <property type="match status" value="1"/>
</dbReference>
<evidence type="ECO:0000313" key="3">
    <source>
        <dbReference type="Proteomes" id="UP001601992"/>
    </source>
</evidence>
<protein>
    <submittedName>
        <fullName evidence="2">Nitrate ABC transporter substrate-binding protein</fullName>
    </submittedName>
</protein>
<reference evidence="2 3" key="1">
    <citation type="submission" date="2024-10" db="EMBL/GenBank/DDBJ databases">
        <title>The Natural Products Discovery Center: Release of the First 8490 Sequenced Strains for Exploring Actinobacteria Biosynthetic Diversity.</title>
        <authorList>
            <person name="Kalkreuter E."/>
            <person name="Kautsar S.A."/>
            <person name="Yang D."/>
            <person name="Bader C.D."/>
            <person name="Teijaro C.N."/>
            <person name="Fluegel L."/>
            <person name="Davis C.M."/>
            <person name="Simpson J.R."/>
            <person name="Lauterbach L."/>
            <person name="Steele A.D."/>
            <person name="Gui C."/>
            <person name="Meng S."/>
            <person name="Li G."/>
            <person name="Viehrig K."/>
            <person name="Ye F."/>
            <person name="Su P."/>
            <person name="Kiefer A.F."/>
            <person name="Nichols A."/>
            <person name="Cepeda A.J."/>
            <person name="Yan W."/>
            <person name="Fan B."/>
            <person name="Jiang Y."/>
            <person name="Adhikari A."/>
            <person name="Zheng C.-J."/>
            <person name="Schuster L."/>
            <person name="Cowan T.M."/>
            <person name="Smanski M.J."/>
            <person name="Chevrette M.G."/>
            <person name="De Carvalho L.P.S."/>
            <person name="Shen B."/>
        </authorList>
    </citation>
    <scope>NUCLEOTIDE SEQUENCE [LARGE SCALE GENOMIC DNA]</scope>
    <source>
        <strain evidence="2 3">NPDC002593</strain>
    </source>
</reference>